<dbReference type="EMBL" id="KV454426">
    <property type="protein sequence ID" value="ODQ82495.1"/>
    <property type="molecule type" value="Genomic_DNA"/>
</dbReference>
<evidence type="ECO:0000256" key="8">
    <source>
        <dbReference type="ARBA" id="ARBA00022842"/>
    </source>
</evidence>
<evidence type="ECO:0000256" key="13">
    <source>
        <dbReference type="ARBA" id="ARBA00049244"/>
    </source>
</evidence>
<evidence type="ECO:0000259" key="18">
    <source>
        <dbReference type="SMART" id="SM00482"/>
    </source>
</evidence>
<keyword evidence="5" id="KW-0808">Transferase</keyword>
<keyword evidence="11" id="KW-0496">Mitochondrion</keyword>
<dbReference type="InterPro" id="IPR002297">
    <property type="entry name" value="DNA-dir_DNA_pol_A_mt"/>
</dbReference>
<evidence type="ECO:0000256" key="1">
    <source>
        <dbReference type="ARBA" id="ARBA00001946"/>
    </source>
</evidence>
<evidence type="ECO:0000256" key="10">
    <source>
        <dbReference type="ARBA" id="ARBA00023125"/>
    </source>
</evidence>
<comment type="subcellular location">
    <subcellularLocation>
        <location evidence="2">Mitochondrion</location>
    </subcellularLocation>
</comment>
<dbReference type="InterPro" id="IPR043502">
    <property type="entry name" value="DNA/RNA_pol_sf"/>
</dbReference>
<dbReference type="GeneID" id="30145300"/>
<evidence type="ECO:0000256" key="11">
    <source>
        <dbReference type="ARBA" id="ARBA00023128"/>
    </source>
</evidence>
<evidence type="ECO:0000256" key="17">
    <source>
        <dbReference type="SAM" id="MobiDB-lite"/>
    </source>
</evidence>
<evidence type="ECO:0000313" key="20">
    <source>
        <dbReference type="Proteomes" id="UP000094336"/>
    </source>
</evidence>
<feature type="domain" description="DNA-directed DNA polymerase family A palm" evidence="18">
    <location>
        <begin position="745"/>
        <end position="976"/>
    </location>
</feature>
<dbReference type="PANTHER" id="PTHR10267">
    <property type="entry name" value="DNA POLYMERASE SUBUNIT GAMMA-1"/>
    <property type="match status" value="1"/>
</dbReference>
<dbReference type="GO" id="GO:0006264">
    <property type="term" value="P:mitochondrial DNA replication"/>
    <property type="evidence" value="ECO:0007669"/>
    <property type="project" value="EnsemblFungi"/>
</dbReference>
<keyword evidence="10" id="KW-0238">DNA-binding</keyword>
<evidence type="ECO:0000256" key="4">
    <source>
        <dbReference type="ARBA" id="ARBA00012417"/>
    </source>
</evidence>
<dbReference type="PRINTS" id="PR00867">
    <property type="entry name" value="DNAPOLG"/>
</dbReference>
<dbReference type="Gene3D" id="3.30.70.370">
    <property type="match status" value="1"/>
</dbReference>
<comment type="cofactor">
    <cofactor evidence="1">
        <name>Mg(2+)</name>
        <dbReference type="ChEBI" id="CHEBI:18420"/>
    </cofactor>
</comment>
<dbReference type="InterPro" id="IPR001098">
    <property type="entry name" value="DNA-dir_DNA_pol_A_palm_dom"/>
</dbReference>
<keyword evidence="16" id="KW-0175">Coiled coil</keyword>
<reference evidence="20" key="1">
    <citation type="submission" date="2016-05" db="EMBL/GenBank/DDBJ databases">
        <title>Comparative genomics of biotechnologically important yeasts.</title>
        <authorList>
            <consortium name="DOE Joint Genome Institute"/>
            <person name="Riley R."/>
            <person name="Haridas S."/>
            <person name="Wolfe K.H."/>
            <person name="Lopes M.R."/>
            <person name="Hittinger C.T."/>
            <person name="Goker M."/>
            <person name="Salamov A."/>
            <person name="Wisecaver J."/>
            <person name="Long T.M."/>
            <person name="Aerts A.L."/>
            <person name="Barry K."/>
            <person name="Choi C."/>
            <person name="Clum A."/>
            <person name="Coughlan A.Y."/>
            <person name="Deshpande S."/>
            <person name="Douglass A.P."/>
            <person name="Hanson S.J."/>
            <person name="Klenk H.-P."/>
            <person name="Labutti K."/>
            <person name="Lapidus A."/>
            <person name="Lindquist E."/>
            <person name="Lipzen A."/>
            <person name="Meier-Kolthoff J.P."/>
            <person name="Ohm R.A."/>
            <person name="Otillar R.P."/>
            <person name="Pangilinan J."/>
            <person name="Peng Y."/>
            <person name="Rokas A."/>
            <person name="Rosa C.A."/>
            <person name="Scheuner C."/>
            <person name="Sibirny A.A."/>
            <person name="Slot J.C."/>
            <person name="Stielow J.B."/>
            <person name="Sun H."/>
            <person name="Kurtzman C.P."/>
            <person name="Blackwell M."/>
            <person name="Grigoriev I.V."/>
            <person name="Jeffries T.W."/>
        </authorList>
    </citation>
    <scope>NUCLEOTIDE SEQUENCE [LARGE SCALE GENOMIC DNA]</scope>
    <source>
        <strain evidence="20">NRRL Y-12698</strain>
    </source>
</reference>
<dbReference type="FunFam" id="1.10.150.20:FF:000035">
    <property type="entry name" value="DNA polymerase gamma, mitochondrial"/>
    <property type="match status" value="1"/>
</dbReference>
<evidence type="ECO:0000256" key="3">
    <source>
        <dbReference type="ARBA" id="ARBA00007705"/>
    </source>
</evidence>
<keyword evidence="6" id="KW-0548">Nucleotidyltransferase</keyword>
<gene>
    <name evidence="19" type="ORF">BABINDRAFT_159071</name>
</gene>
<dbReference type="Proteomes" id="UP000094336">
    <property type="component" value="Unassembled WGS sequence"/>
</dbReference>
<comment type="function">
    <text evidence="14">Involved in the replication of mitochondrial DNA.</text>
</comment>
<dbReference type="PANTHER" id="PTHR10267:SF0">
    <property type="entry name" value="DNA POLYMERASE SUBUNIT GAMMA-1"/>
    <property type="match status" value="1"/>
</dbReference>
<dbReference type="Gene3D" id="1.10.150.20">
    <property type="entry name" value="5' to 3' exonuclease, C-terminal subdomain"/>
    <property type="match status" value="1"/>
</dbReference>
<protein>
    <recommendedName>
        <fullName evidence="15">DNA polymerase gamma</fullName>
        <ecNumber evidence="4">2.7.7.7</ecNumber>
    </recommendedName>
    <alternativeName>
        <fullName evidence="12">Mitochondrial DNA polymerase catalytic subunit</fullName>
    </alternativeName>
</protein>
<keyword evidence="20" id="KW-1185">Reference proteome</keyword>
<sequence length="1216" mass="138869">MPGGKACRYLNTFSALRQEPRVNEVGIQYISAQLHNLVFPGNPIDPKTLKARLGAKSSKSRGSSTTLPAHLQEKIALARKYLANNDLLGKKTLITDPIAFDIPPLQGRDLDEHFHRLGLFCADPYLEYATTFSQKSTPSLPQEDAWIFQSGWTRYAKGKKPCKVEYPLEEKLVFDVECLYKLSPYPVMATAVSETAWYAWVSPFLTKESTLMEHLIPMGCHGAPKLIVGHNVGYDRSRILEEYHMTQSKAFYLDTMSLHVAINGLSSRQRGSWMKHKKKLRTADEYIREEANSGFDINETDVSDLMNDISVDREDDPWLEVTSMNSLAYVAELHCGVTMDKADRDYFSLEDAEPIRENFARLMLYCATDVDTTFQVFAKTFPKFREHVPHPVSFAALRQIGTSFLPTTRKWDAFVANSEAVYQQSIVKVEQRLRDLAEEAVLMREDASEPWKDDFWLSQLDWKITPMQYTKKGLPRKNQRMPGYPEWYKSLCPTGSDKAVVKSKGRIACLLFKLQWEGCPIVWFDSQGWCFQVPLSRVQEMIKKNYNVCEFRTGREEVRRRAEDRRLQRLIQKELNPEMEMKPEIEVEPEVKAPKPKKREKTGPKKVSDFEATETDLALLEKLRGNFEYELFRVPHPDGPNQRCAILMSKAYHKFAEKGILTSQFEHAQQAFVLNSMSSYWVSSRLRIAQQFVVYNDDQKNKRDFGTESKMGIILPKIQSMGTVTRRSVENTWLTASNAKKTRIGSELKSLIEAPPGYCFVGADVDSEELWIASLVGDSIFKLHGGTALGWMTLEGTKSEGTDLHSKTANILGISRNEAKVFNYGRIYGAGLKFACTLLKQFNPTLTEEQAAETAQKLYDATKGKRLPSGPKFAGKMTWFGGSESVVFNRLEMIAEQEVPRTPILGAGITQALTKKYLKVNSYLPSRINWAIQSSGVDYLHLLLVGMEYLIRLYKVDARLLITVHDEVRYMVKEEDKYKTTLLMQICNLWTRAMFAQQLGISEIPQSCAFFSAVDVDHVLRKEVDMDCVTPSNLVPIRPGESLTIEETLTKCATSHGSLLGEADSLDLSHYEYSPRVPVFADIDSQYSPSMLNRFIELQVAKDEDEFKAVRRKSRQMQQYAPQDDESGYLKKEPVVKTKAVPTAVKARTSLKTKGAIVITPPDTMYEEYLAKRTELSYTPEFEEGPLDALEFEMMQKYEDQMFKRKKTPERKYQRY</sequence>
<dbReference type="GO" id="GO:0032043">
    <property type="term" value="P:mitochondrial DNA catabolic process"/>
    <property type="evidence" value="ECO:0007669"/>
    <property type="project" value="EnsemblFungi"/>
</dbReference>
<evidence type="ECO:0000256" key="5">
    <source>
        <dbReference type="ARBA" id="ARBA00022679"/>
    </source>
</evidence>
<dbReference type="OrthoDB" id="5588663at2759"/>
<accession>A0A1E3QXU6</accession>
<dbReference type="GO" id="GO:0003677">
    <property type="term" value="F:DNA binding"/>
    <property type="evidence" value="ECO:0007669"/>
    <property type="project" value="UniProtKB-KW"/>
</dbReference>
<keyword evidence="8" id="KW-0460">Magnesium</keyword>
<dbReference type="SUPFAM" id="SSF53098">
    <property type="entry name" value="Ribonuclease H-like"/>
    <property type="match status" value="1"/>
</dbReference>
<dbReference type="InterPro" id="IPR041336">
    <property type="entry name" value="DNApol_Exo"/>
</dbReference>
<dbReference type="EC" id="2.7.7.7" evidence="4"/>
<dbReference type="SUPFAM" id="SSF56672">
    <property type="entry name" value="DNA/RNA polymerases"/>
    <property type="match status" value="1"/>
</dbReference>
<feature type="coiled-coil region" evidence="16">
    <location>
        <begin position="419"/>
        <end position="446"/>
    </location>
</feature>
<feature type="compositionally biased region" description="Basic and acidic residues" evidence="17">
    <location>
        <begin position="581"/>
        <end position="593"/>
    </location>
</feature>
<dbReference type="RefSeq" id="XP_018987823.1">
    <property type="nucleotide sequence ID" value="XM_019127447.1"/>
</dbReference>
<evidence type="ECO:0000256" key="7">
    <source>
        <dbReference type="ARBA" id="ARBA00022705"/>
    </source>
</evidence>
<dbReference type="GO" id="GO:0008408">
    <property type="term" value="F:3'-5' exonuclease activity"/>
    <property type="evidence" value="ECO:0007669"/>
    <property type="project" value="EnsemblFungi"/>
</dbReference>
<comment type="catalytic activity">
    <reaction evidence="13">
        <text>DNA(n) + a 2'-deoxyribonucleoside 5'-triphosphate = DNA(n+1) + diphosphate</text>
        <dbReference type="Rhea" id="RHEA:22508"/>
        <dbReference type="Rhea" id="RHEA-COMP:17339"/>
        <dbReference type="Rhea" id="RHEA-COMP:17340"/>
        <dbReference type="ChEBI" id="CHEBI:33019"/>
        <dbReference type="ChEBI" id="CHEBI:61560"/>
        <dbReference type="ChEBI" id="CHEBI:173112"/>
        <dbReference type="EC" id="2.7.7.7"/>
    </reaction>
</comment>
<evidence type="ECO:0000256" key="15">
    <source>
        <dbReference type="ARBA" id="ARBA00069489"/>
    </source>
</evidence>
<keyword evidence="9" id="KW-0239">DNA-directed DNA polymerase</keyword>
<dbReference type="Gene3D" id="3.30.420.390">
    <property type="match status" value="2"/>
</dbReference>
<dbReference type="GO" id="GO:0006995">
    <property type="term" value="P:cellular response to nitrogen starvation"/>
    <property type="evidence" value="ECO:0007669"/>
    <property type="project" value="EnsemblFungi"/>
</dbReference>
<dbReference type="Pfam" id="PF00476">
    <property type="entry name" value="DNA_pol_A"/>
    <property type="match status" value="1"/>
</dbReference>
<comment type="similarity">
    <text evidence="3">Belongs to the DNA polymerase type-A family.</text>
</comment>
<dbReference type="STRING" id="984486.A0A1E3QXU6"/>
<organism evidence="19 20">
    <name type="scientific">Babjeviella inositovora NRRL Y-12698</name>
    <dbReference type="NCBI Taxonomy" id="984486"/>
    <lineage>
        <taxon>Eukaryota</taxon>
        <taxon>Fungi</taxon>
        <taxon>Dikarya</taxon>
        <taxon>Ascomycota</taxon>
        <taxon>Saccharomycotina</taxon>
        <taxon>Pichiomycetes</taxon>
        <taxon>Serinales incertae sedis</taxon>
        <taxon>Babjeviella</taxon>
    </lineage>
</organism>
<dbReference type="AlphaFoldDB" id="A0A1E3QXU6"/>
<evidence type="ECO:0000256" key="2">
    <source>
        <dbReference type="ARBA" id="ARBA00004173"/>
    </source>
</evidence>
<evidence type="ECO:0000256" key="14">
    <source>
        <dbReference type="ARBA" id="ARBA00057053"/>
    </source>
</evidence>
<evidence type="ECO:0000313" key="19">
    <source>
        <dbReference type="EMBL" id="ODQ82495.1"/>
    </source>
</evidence>
<dbReference type="GO" id="GO:0003887">
    <property type="term" value="F:DNA-directed DNA polymerase activity"/>
    <property type="evidence" value="ECO:0007669"/>
    <property type="project" value="UniProtKB-KW"/>
</dbReference>
<name>A0A1E3QXU6_9ASCO</name>
<evidence type="ECO:0000256" key="6">
    <source>
        <dbReference type="ARBA" id="ARBA00022695"/>
    </source>
</evidence>
<keyword evidence="7" id="KW-0235">DNA replication</keyword>
<evidence type="ECO:0000256" key="12">
    <source>
        <dbReference type="ARBA" id="ARBA00031966"/>
    </source>
</evidence>
<dbReference type="InterPro" id="IPR012337">
    <property type="entry name" value="RNaseH-like_sf"/>
</dbReference>
<dbReference type="GO" id="GO:0005760">
    <property type="term" value="C:gamma DNA polymerase complex"/>
    <property type="evidence" value="ECO:0007669"/>
    <property type="project" value="InterPro"/>
</dbReference>
<dbReference type="Pfam" id="PF18136">
    <property type="entry name" value="DNApol_Exo"/>
    <property type="match status" value="1"/>
</dbReference>
<evidence type="ECO:0000256" key="16">
    <source>
        <dbReference type="SAM" id="Coils"/>
    </source>
</evidence>
<dbReference type="SMART" id="SM00482">
    <property type="entry name" value="POLAc"/>
    <property type="match status" value="1"/>
</dbReference>
<proteinExistence type="inferred from homology"/>
<feature type="region of interest" description="Disordered" evidence="17">
    <location>
        <begin position="581"/>
        <end position="607"/>
    </location>
</feature>
<evidence type="ECO:0000256" key="9">
    <source>
        <dbReference type="ARBA" id="ARBA00022932"/>
    </source>
</evidence>